<comment type="subcellular location">
    <subcellularLocation>
        <location evidence="1">Membrane</location>
        <topology evidence="1">Single-pass type I membrane protein</topology>
    </subcellularLocation>
</comment>
<gene>
    <name evidence="11" type="primary">Icam2</name>
    <name evidence="11" type="ORF">GEOCAL_R14262</name>
</gene>
<keyword evidence="12" id="KW-1185">Reference proteome</keyword>
<organism evidence="11 12">
    <name type="scientific">Geococcyx californianus</name>
    <name type="common">Greater roadrunner</name>
    <name type="synonym">Saurothera californiana</name>
    <dbReference type="NCBI Taxonomy" id="8947"/>
    <lineage>
        <taxon>Eukaryota</taxon>
        <taxon>Metazoa</taxon>
        <taxon>Chordata</taxon>
        <taxon>Craniata</taxon>
        <taxon>Vertebrata</taxon>
        <taxon>Euteleostomi</taxon>
        <taxon>Archelosauria</taxon>
        <taxon>Archosauria</taxon>
        <taxon>Dinosauria</taxon>
        <taxon>Saurischia</taxon>
        <taxon>Theropoda</taxon>
        <taxon>Coelurosauria</taxon>
        <taxon>Aves</taxon>
        <taxon>Neognathae</taxon>
        <taxon>Neoaves</taxon>
        <taxon>Otidimorphae</taxon>
        <taxon>Cuculiformes</taxon>
        <taxon>Neomorphidae</taxon>
        <taxon>Geococcyx</taxon>
    </lineage>
</organism>
<evidence type="ECO:0000313" key="11">
    <source>
        <dbReference type="EMBL" id="NWH59884.1"/>
    </source>
</evidence>
<keyword evidence="2" id="KW-0812">Transmembrane</keyword>
<evidence type="ECO:0000256" key="8">
    <source>
        <dbReference type="ARBA" id="ARBA00023157"/>
    </source>
</evidence>
<keyword evidence="5" id="KW-0130">Cell adhesion</keyword>
<dbReference type="GO" id="GO:0005886">
    <property type="term" value="C:plasma membrane"/>
    <property type="evidence" value="ECO:0007669"/>
    <property type="project" value="TreeGrafter"/>
</dbReference>
<evidence type="ECO:0000256" key="5">
    <source>
        <dbReference type="ARBA" id="ARBA00022889"/>
    </source>
</evidence>
<dbReference type="OrthoDB" id="5843397at2759"/>
<proteinExistence type="predicted"/>
<evidence type="ECO:0000256" key="9">
    <source>
        <dbReference type="ARBA" id="ARBA00023180"/>
    </source>
</evidence>
<dbReference type="Proteomes" id="UP000531151">
    <property type="component" value="Unassembled WGS sequence"/>
</dbReference>
<dbReference type="PRINTS" id="PR01472">
    <property type="entry name" value="ICAMVCAM1"/>
</dbReference>
<keyword evidence="4" id="KW-0677">Repeat</keyword>
<evidence type="ECO:0000313" key="12">
    <source>
        <dbReference type="Proteomes" id="UP000531151"/>
    </source>
</evidence>
<dbReference type="PANTHER" id="PTHR13771:SF9">
    <property type="entry name" value="INTERCELLULAR ADHESION MOLECULE 5"/>
    <property type="match status" value="1"/>
</dbReference>
<feature type="non-terminal residue" evidence="11">
    <location>
        <position position="107"/>
    </location>
</feature>
<dbReference type="GO" id="GO:0098609">
    <property type="term" value="P:cell-cell adhesion"/>
    <property type="evidence" value="ECO:0007669"/>
    <property type="project" value="InterPro"/>
</dbReference>
<protein>
    <submittedName>
        <fullName evidence="11">ICAM2 protein</fullName>
    </submittedName>
</protein>
<dbReference type="GO" id="GO:0005178">
    <property type="term" value="F:integrin binding"/>
    <property type="evidence" value="ECO:0007669"/>
    <property type="project" value="InterPro"/>
</dbReference>
<reference evidence="11 12" key="1">
    <citation type="submission" date="2019-09" db="EMBL/GenBank/DDBJ databases">
        <title>Bird 10,000 Genomes (B10K) Project - Family phase.</title>
        <authorList>
            <person name="Zhang G."/>
        </authorList>
    </citation>
    <scope>NUCLEOTIDE SEQUENCE [LARGE SCALE GENOMIC DNA]</scope>
    <source>
        <strain evidence="11">B10K-CU-031-07</strain>
        <tissue evidence="11">Muscle</tissue>
    </source>
</reference>
<keyword evidence="7" id="KW-0472">Membrane</keyword>
<sequence length="107" mass="12117">LLNVTEWNVSVLCFYSCGNERKVVTTNLTVYRPLEPAVLDLVPELAVGESHQLTCRVPNVAPIKKLVVILKEGDETLKKENFEKNNHVEPRVVEVQHLLTARRQDNG</sequence>
<dbReference type="InterPro" id="IPR013783">
    <property type="entry name" value="Ig-like_fold"/>
</dbReference>
<keyword evidence="3" id="KW-0732">Signal</keyword>
<evidence type="ECO:0000256" key="7">
    <source>
        <dbReference type="ARBA" id="ARBA00023136"/>
    </source>
</evidence>
<evidence type="ECO:0000256" key="4">
    <source>
        <dbReference type="ARBA" id="ARBA00022737"/>
    </source>
</evidence>
<feature type="non-terminal residue" evidence="11">
    <location>
        <position position="1"/>
    </location>
</feature>
<keyword evidence="9" id="KW-0325">Glycoprotein</keyword>
<comment type="caution">
    <text evidence="11">The sequence shown here is derived from an EMBL/GenBank/DDBJ whole genome shotgun (WGS) entry which is preliminary data.</text>
</comment>
<dbReference type="Gene3D" id="2.60.40.10">
    <property type="entry name" value="Immunoglobulins"/>
    <property type="match status" value="1"/>
</dbReference>
<evidence type="ECO:0000256" key="3">
    <source>
        <dbReference type="ARBA" id="ARBA00022729"/>
    </source>
</evidence>
<dbReference type="PANTHER" id="PTHR13771">
    <property type="entry name" value="INTERCELLULAR ADHESION MOLECULE"/>
    <property type="match status" value="1"/>
</dbReference>
<dbReference type="SUPFAM" id="SSF48726">
    <property type="entry name" value="Immunoglobulin"/>
    <property type="match status" value="1"/>
</dbReference>
<keyword evidence="8" id="KW-1015">Disulfide bond</keyword>
<dbReference type="InterPro" id="IPR036179">
    <property type="entry name" value="Ig-like_dom_sf"/>
</dbReference>
<dbReference type="AlphaFoldDB" id="A0A7K4J3I2"/>
<evidence type="ECO:0000256" key="6">
    <source>
        <dbReference type="ARBA" id="ARBA00022989"/>
    </source>
</evidence>
<evidence type="ECO:0000256" key="10">
    <source>
        <dbReference type="ARBA" id="ARBA00023319"/>
    </source>
</evidence>
<dbReference type="InterPro" id="IPR047012">
    <property type="entry name" value="ICAM_VCAM"/>
</dbReference>
<accession>A0A7K4J3I2</accession>
<keyword evidence="10" id="KW-0393">Immunoglobulin domain</keyword>
<evidence type="ECO:0000256" key="2">
    <source>
        <dbReference type="ARBA" id="ARBA00022692"/>
    </source>
</evidence>
<name>A0A7K4J3I2_GEOCA</name>
<dbReference type="EMBL" id="VWPV01011704">
    <property type="protein sequence ID" value="NWH59884.1"/>
    <property type="molecule type" value="Genomic_DNA"/>
</dbReference>
<evidence type="ECO:0000256" key="1">
    <source>
        <dbReference type="ARBA" id="ARBA00004479"/>
    </source>
</evidence>
<keyword evidence="6" id="KW-1133">Transmembrane helix</keyword>
<dbReference type="InterPro" id="IPR003987">
    <property type="entry name" value="ICAM_VCAM_N"/>
</dbReference>